<dbReference type="SUPFAM" id="SSF54534">
    <property type="entry name" value="FKBP-like"/>
    <property type="match status" value="1"/>
</dbReference>
<dbReference type="PANTHER" id="PTHR43811:SF19">
    <property type="entry name" value="39 KDA FK506-BINDING NUCLEAR PROTEIN"/>
    <property type="match status" value="1"/>
</dbReference>
<evidence type="ECO:0000256" key="2">
    <source>
        <dbReference type="ARBA" id="ARBA00006577"/>
    </source>
</evidence>
<organism evidence="8 9">
    <name type="scientific">Draconibacterium halophilum</name>
    <dbReference type="NCBI Taxonomy" id="2706887"/>
    <lineage>
        <taxon>Bacteria</taxon>
        <taxon>Pseudomonadati</taxon>
        <taxon>Bacteroidota</taxon>
        <taxon>Bacteroidia</taxon>
        <taxon>Marinilabiliales</taxon>
        <taxon>Prolixibacteraceae</taxon>
        <taxon>Draconibacterium</taxon>
    </lineage>
</organism>
<dbReference type="Gene3D" id="3.10.50.40">
    <property type="match status" value="1"/>
</dbReference>
<dbReference type="EMBL" id="CP048409">
    <property type="protein sequence ID" value="QIA08356.1"/>
    <property type="molecule type" value="Genomic_DNA"/>
</dbReference>
<protein>
    <recommendedName>
        <fullName evidence="6">Peptidyl-prolyl cis-trans isomerase</fullName>
        <ecNumber evidence="6">5.2.1.8</ecNumber>
    </recommendedName>
</protein>
<keyword evidence="3 5" id="KW-0697">Rotamase</keyword>
<keyword evidence="4 5" id="KW-0413">Isomerase</keyword>
<dbReference type="RefSeq" id="WP_163346275.1">
    <property type="nucleotide sequence ID" value="NZ_CP048409.1"/>
</dbReference>
<dbReference type="EC" id="5.2.1.8" evidence="6"/>
<evidence type="ECO:0000256" key="4">
    <source>
        <dbReference type="ARBA" id="ARBA00023235"/>
    </source>
</evidence>
<accession>A0A6C0REJ2</accession>
<evidence type="ECO:0000313" key="9">
    <source>
        <dbReference type="Proteomes" id="UP000474630"/>
    </source>
</evidence>
<keyword evidence="9" id="KW-1185">Reference proteome</keyword>
<reference evidence="8 9" key="1">
    <citation type="submission" date="2020-02" db="EMBL/GenBank/DDBJ databases">
        <title>Genome sequencing for Draconibacterium sp. strain M1.</title>
        <authorList>
            <person name="Park S.-J."/>
        </authorList>
    </citation>
    <scope>NUCLEOTIDE SEQUENCE [LARGE SCALE GENOMIC DNA]</scope>
    <source>
        <strain evidence="8 9">M1</strain>
    </source>
</reference>
<comment type="catalytic activity">
    <reaction evidence="1 5 6">
        <text>[protein]-peptidylproline (omega=180) = [protein]-peptidylproline (omega=0)</text>
        <dbReference type="Rhea" id="RHEA:16237"/>
        <dbReference type="Rhea" id="RHEA-COMP:10747"/>
        <dbReference type="Rhea" id="RHEA-COMP:10748"/>
        <dbReference type="ChEBI" id="CHEBI:83833"/>
        <dbReference type="ChEBI" id="CHEBI:83834"/>
        <dbReference type="EC" id="5.2.1.8"/>
    </reaction>
</comment>
<evidence type="ECO:0000256" key="3">
    <source>
        <dbReference type="ARBA" id="ARBA00023110"/>
    </source>
</evidence>
<feature type="domain" description="PPIase FKBP-type" evidence="7">
    <location>
        <begin position="78"/>
        <end position="163"/>
    </location>
</feature>
<comment type="similarity">
    <text evidence="2 6">Belongs to the FKBP-type PPIase family.</text>
</comment>
<dbReference type="PANTHER" id="PTHR43811">
    <property type="entry name" value="FKBP-TYPE PEPTIDYL-PROLYL CIS-TRANS ISOMERASE FKPA"/>
    <property type="match status" value="1"/>
</dbReference>
<evidence type="ECO:0000256" key="6">
    <source>
        <dbReference type="RuleBase" id="RU003915"/>
    </source>
</evidence>
<dbReference type="GO" id="GO:0003755">
    <property type="term" value="F:peptidyl-prolyl cis-trans isomerase activity"/>
    <property type="evidence" value="ECO:0007669"/>
    <property type="project" value="UniProtKB-UniRule"/>
</dbReference>
<dbReference type="PROSITE" id="PS50059">
    <property type="entry name" value="FKBP_PPIASE"/>
    <property type="match status" value="1"/>
</dbReference>
<dbReference type="Proteomes" id="UP000474630">
    <property type="component" value="Chromosome"/>
</dbReference>
<evidence type="ECO:0000313" key="8">
    <source>
        <dbReference type="EMBL" id="QIA08356.1"/>
    </source>
</evidence>
<sequence length="166" mass="17864">MNLKLVTRFLLAIIIGVAVVSCMDEGEEYIPPTQAEETAILNEYLDTLVNRGLDIDTTALGVYYVIDSVGNGIYPVNGDTCVVKYTGFFIGGGVFDSTGDNTWEFVLGTDGLIDGWNDGMKVIDEGGEGYLIIPSELGYGETGYSSVPPNTSLVFAVEMVEIKPLN</sequence>
<gene>
    <name evidence="8" type="ORF">G0Q07_11820</name>
</gene>
<dbReference type="AlphaFoldDB" id="A0A6C0REJ2"/>
<dbReference type="InterPro" id="IPR001179">
    <property type="entry name" value="PPIase_FKBP_dom"/>
</dbReference>
<proteinExistence type="inferred from homology"/>
<evidence type="ECO:0000256" key="1">
    <source>
        <dbReference type="ARBA" id="ARBA00000971"/>
    </source>
</evidence>
<dbReference type="InterPro" id="IPR046357">
    <property type="entry name" value="PPIase_dom_sf"/>
</dbReference>
<evidence type="ECO:0000259" key="7">
    <source>
        <dbReference type="PROSITE" id="PS50059"/>
    </source>
</evidence>
<dbReference type="Pfam" id="PF00254">
    <property type="entry name" value="FKBP_C"/>
    <property type="match status" value="1"/>
</dbReference>
<name>A0A6C0REJ2_9BACT</name>
<dbReference type="PROSITE" id="PS51257">
    <property type="entry name" value="PROKAR_LIPOPROTEIN"/>
    <property type="match status" value="1"/>
</dbReference>
<evidence type="ECO:0000256" key="5">
    <source>
        <dbReference type="PROSITE-ProRule" id="PRU00277"/>
    </source>
</evidence>
<dbReference type="KEGG" id="drc:G0Q07_11820"/>